<evidence type="ECO:0000313" key="1">
    <source>
        <dbReference type="EMBL" id="KAK3774008.1"/>
    </source>
</evidence>
<comment type="caution">
    <text evidence="1">The sequence shown here is derived from an EMBL/GenBank/DDBJ whole genome shotgun (WGS) entry which is preliminary data.</text>
</comment>
<reference evidence="1" key="1">
    <citation type="journal article" date="2023" name="G3 (Bethesda)">
        <title>A reference genome for the long-term kleptoplast-retaining sea slug Elysia crispata morphotype clarki.</title>
        <authorList>
            <person name="Eastman K.E."/>
            <person name="Pendleton A.L."/>
            <person name="Shaikh M.A."/>
            <person name="Suttiyut T."/>
            <person name="Ogas R."/>
            <person name="Tomko P."/>
            <person name="Gavelis G."/>
            <person name="Widhalm J.R."/>
            <person name="Wisecaver J.H."/>
        </authorList>
    </citation>
    <scope>NUCLEOTIDE SEQUENCE</scope>
    <source>
        <strain evidence="1">ECLA1</strain>
    </source>
</reference>
<name>A0AAE0ZR16_9GAST</name>
<accession>A0AAE0ZR16</accession>
<keyword evidence="2" id="KW-1185">Reference proteome</keyword>
<protein>
    <submittedName>
        <fullName evidence="1">Uncharacterized protein</fullName>
    </submittedName>
</protein>
<dbReference type="EMBL" id="JAWDGP010003469">
    <property type="protein sequence ID" value="KAK3774008.1"/>
    <property type="molecule type" value="Genomic_DNA"/>
</dbReference>
<organism evidence="1 2">
    <name type="scientific">Elysia crispata</name>
    <name type="common">lettuce slug</name>
    <dbReference type="NCBI Taxonomy" id="231223"/>
    <lineage>
        <taxon>Eukaryota</taxon>
        <taxon>Metazoa</taxon>
        <taxon>Spiralia</taxon>
        <taxon>Lophotrochozoa</taxon>
        <taxon>Mollusca</taxon>
        <taxon>Gastropoda</taxon>
        <taxon>Heterobranchia</taxon>
        <taxon>Euthyneura</taxon>
        <taxon>Panpulmonata</taxon>
        <taxon>Sacoglossa</taxon>
        <taxon>Placobranchoidea</taxon>
        <taxon>Plakobranchidae</taxon>
        <taxon>Elysia</taxon>
    </lineage>
</organism>
<gene>
    <name evidence="1" type="ORF">RRG08_030090</name>
</gene>
<dbReference type="AlphaFoldDB" id="A0AAE0ZR16"/>
<evidence type="ECO:0000313" key="2">
    <source>
        <dbReference type="Proteomes" id="UP001283361"/>
    </source>
</evidence>
<dbReference type="Proteomes" id="UP001283361">
    <property type="component" value="Unassembled WGS sequence"/>
</dbReference>
<proteinExistence type="predicted"/>
<sequence length="125" mass="14296">MRRSRRLFFRLLGLPSYDYILLWSTVTTWPEQSINSNPHLYRPALLTTEPWPEVEGLQWTPNGLRDDLPPGKDSGFYQATATDSSKVFQTFPVAGGHVVWCGSKRWVLNNKNITIGDDHKDCGIF</sequence>